<keyword evidence="2" id="KW-1185">Reference proteome</keyword>
<evidence type="ECO:0008006" key="3">
    <source>
        <dbReference type="Google" id="ProtNLM"/>
    </source>
</evidence>
<dbReference type="Gene3D" id="1.20.120.330">
    <property type="entry name" value="Nucleotidyltransferases domain 2"/>
    <property type="match status" value="1"/>
</dbReference>
<sequence length="181" mass="19637">MPDSQLPESLIQTAKKLLDEDHADISQADLRRAISTAYFAAFHALARVSADSLVGDDHASRPNRAWVEVYRGLSHGSSKDACSKAKSIGFPEEIEGFADIFVQLQYARKRVDYDPTCRPTKSEALQWVAIAEVSINRLLAANANSKIAFATWVLITSPGAAQARTAVKDKVGPELGLPAQS</sequence>
<evidence type="ECO:0000313" key="1">
    <source>
        <dbReference type="EMBL" id="UWQ41759.1"/>
    </source>
</evidence>
<dbReference type="Proteomes" id="UP001058514">
    <property type="component" value="Chromosome"/>
</dbReference>
<evidence type="ECO:0000313" key="2">
    <source>
        <dbReference type="Proteomes" id="UP001058514"/>
    </source>
</evidence>
<proteinExistence type="predicted"/>
<name>A0ABY5WK05_9RHOB</name>
<dbReference type="EMBL" id="CP081051">
    <property type="protein sequence ID" value="UWQ41759.1"/>
    <property type="molecule type" value="Genomic_DNA"/>
</dbReference>
<reference evidence="1" key="1">
    <citation type="submission" date="2021-08" db="EMBL/GenBank/DDBJ databases">
        <authorList>
            <person name="Nwanade C."/>
            <person name="Wang M."/>
            <person name="Masoudi A."/>
            <person name="Yu Z."/>
            <person name="Liu J."/>
        </authorList>
    </citation>
    <scope>NUCLEOTIDE SEQUENCE</scope>
    <source>
        <strain evidence="1">S166</strain>
    </source>
</reference>
<protein>
    <recommendedName>
        <fullName evidence="3">HEPN domain-containing protein</fullName>
    </recommendedName>
</protein>
<accession>A0ABY5WK05</accession>
<organism evidence="1 2">
    <name type="scientific">Leisingera aquaemixtae</name>
    <dbReference type="NCBI Taxonomy" id="1396826"/>
    <lineage>
        <taxon>Bacteria</taxon>
        <taxon>Pseudomonadati</taxon>
        <taxon>Pseudomonadota</taxon>
        <taxon>Alphaproteobacteria</taxon>
        <taxon>Rhodobacterales</taxon>
        <taxon>Roseobacteraceae</taxon>
        <taxon>Leisingera</taxon>
    </lineage>
</organism>
<dbReference type="RefSeq" id="WP_259964740.1">
    <property type="nucleotide sequence ID" value="NZ_CP081051.1"/>
</dbReference>
<gene>
    <name evidence="1" type="ORF">K3718_01325</name>
</gene>